<evidence type="ECO:0000256" key="2">
    <source>
        <dbReference type="ARBA" id="ARBA00034247"/>
    </source>
</evidence>
<name>A0A1H4K3M9_9BACT</name>
<dbReference type="AlphaFoldDB" id="A0A1H4K3M9"/>
<keyword evidence="3" id="KW-0472">Membrane</keyword>
<dbReference type="Proteomes" id="UP000182409">
    <property type="component" value="Unassembled WGS sequence"/>
</dbReference>
<dbReference type="InterPro" id="IPR000160">
    <property type="entry name" value="GGDEF_dom"/>
</dbReference>
<dbReference type="EC" id="2.7.7.65" evidence="1"/>
<keyword evidence="3" id="KW-1133">Transmembrane helix</keyword>
<evidence type="ECO:0000313" key="6">
    <source>
        <dbReference type="Proteomes" id="UP000182409"/>
    </source>
</evidence>
<feature type="transmembrane region" description="Helical" evidence="3">
    <location>
        <begin position="56"/>
        <end position="74"/>
    </location>
</feature>
<dbReference type="PANTHER" id="PTHR45138">
    <property type="entry name" value="REGULATORY COMPONENTS OF SENSORY TRANSDUCTION SYSTEM"/>
    <property type="match status" value="1"/>
</dbReference>
<dbReference type="PROSITE" id="PS50887">
    <property type="entry name" value="GGDEF"/>
    <property type="match status" value="1"/>
</dbReference>
<reference evidence="5 6" key="1">
    <citation type="submission" date="2016-10" db="EMBL/GenBank/DDBJ databases">
        <authorList>
            <person name="de Groot N.N."/>
        </authorList>
    </citation>
    <scope>NUCLEOTIDE SEQUENCE [LARGE SCALE GENOMIC DNA]</scope>
    <source>
        <strain evidence="5 6">AB35.6</strain>
    </source>
</reference>
<feature type="domain" description="GGDEF" evidence="4">
    <location>
        <begin position="240"/>
        <end position="381"/>
    </location>
</feature>
<dbReference type="InterPro" id="IPR043128">
    <property type="entry name" value="Rev_trsase/Diguanyl_cyclase"/>
</dbReference>
<feature type="transmembrane region" description="Helical" evidence="3">
    <location>
        <begin position="154"/>
        <end position="176"/>
    </location>
</feature>
<protein>
    <recommendedName>
        <fullName evidence="1">diguanylate cyclase</fullName>
        <ecNumber evidence="1">2.7.7.65</ecNumber>
    </recommendedName>
</protein>
<dbReference type="Gene3D" id="3.30.70.270">
    <property type="match status" value="1"/>
</dbReference>
<evidence type="ECO:0000256" key="3">
    <source>
        <dbReference type="SAM" id="Phobius"/>
    </source>
</evidence>
<dbReference type="FunFam" id="3.30.70.270:FF:000001">
    <property type="entry name" value="Diguanylate cyclase domain protein"/>
    <property type="match status" value="1"/>
</dbReference>
<organism evidence="5 6">
    <name type="scientific">Terriglobus roseus</name>
    <dbReference type="NCBI Taxonomy" id="392734"/>
    <lineage>
        <taxon>Bacteria</taxon>
        <taxon>Pseudomonadati</taxon>
        <taxon>Acidobacteriota</taxon>
        <taxon>Terriglobia</taxon>
        <taxon>Terriglobales</taxon>
        <taxon>Acidobacteriaceae</taxon>
        <taxon>Terriglobus</taxon>
    </lineage>
</organism>
<dbReference type="CDD" id="cd01949">
    <property type="entry name" value="GGDEF"/>
    <property type="match status" value="1"/>
</dbReference>
<gene>
    <name evidence="5" type="ORF">SAMN05443244_0990</name>
</gene>
<dbReference type="EMBL" id="FNSD01000001">
    <property type="protein sequence ID" value="SEB53179.1"/>
    <property type="molecule type" value="Genomic_DNA"/>
</dbReference>
<proteinExistence type="predicted"/>
<feature type="transmembrane region" description="Helical" evidence="3">
    <location>
        <begin position="26"/>
        <end position="44"/>
    </location>
</feature>
<keyword evidence="3" id="KW-0812">Transmembrane</keyword>
<dbReference type="Pfam" id="PF00990">
    <property type="entry name" value="GGDEF"/>
    <property type="match status" value="1"/>
</dbReference>
<dbReference type="NCBIfam" id="TIGR00254">
    <property type="entry name" value="GGDEF"/>
    <property type="match status" value="1"/>
</dbReference>
<dbReference type="InterPro" id="IPR029787">
    <property type="entry name" value="Nucleotide_cyclase"/>
</dbReference>
<evidence type="ECO:0000256" key="1">
    <source>
        <dbReference type="ARBA" id="ARBA00012528"/>
    </source>
</evidence>
<feature type="transmembrane region" description="Helical" evidence="3">
    <location>
        <begin position="129"/>
        <end position="148"/>
    </location>
</feature>
<sequence>MFSGALERDFIEDARAFRGKRQWLESFISIALYTVFAVLSLVAAPEGHSLESRLRFELVIPLLLLLNLAFWFRFATWLRDMATLITSGIAGSVEILTHLSPHDGSRYVAHLAVIVVLIFTNTVMRLRPFYAVGALVWAIGVECVLIALQPPNTLSSGIFRAALVLTVGFLTVIASYSQDREARLAFLRLVQKEQMVGDLALSNQELVTAASTDGLTGLANRSSLDKRLAEMWAEPLLSMQECSIIMADIDHFKSINDRYGHLYGDRVIRRVGHLMSEALRGEDDFIARYGGEEFVVILPHTSLQQALAVAERLRGLIELAGLPSLRTEDPDLEGMRATISCGVATGLPRLLSEPDALIGGADLGLYRAKREGRNVVRESPSPT</sequence>
<dbReference type="SMART" id="SM00267">
    <property type="entry name" value="GGDEF"/>
    <property type="match status" value="1"/>
</dbReference>
<dbReference type="GO" id="GO:0052621">
    <property type="term" value="F:diguanylate cyclase activity"/>
    <property type="evidence" value="ECO:0007669"/>
    <property type="project" value="UniProtKB-EC"/>
</dbReference>
<evidence type="ECO:0000313" key="5">
    <source>
        <dbReference type="EMBL" id="SEB53179.1"/>
    </source>
</evidence>
<comment type="catalytic activity">
    <reaction evidence="2">
        <text>2 GTP = 3',3'-c-di-GMP + 2 diphosphate</text>
        <dbReference type="Rhea" id="RHEA:24898"/>
        <dbReference type="ChEBI" id="CHEBI:33019"/>
        <dbReference type="ChEBI" id="CHEBI:37565"/>
        <dbReference type="ChEBI" id="CHEBI:58805"/>
        <dbReference type="EC" id="2.7.7.65"/>
    </reaction>
</comment>
<evidence type="ECO:0000259" key="4">
    <source>
        <dbReference type="PROSITE" id="PS50887"/>
    </source>
</evidence>
<dbReference type="SUPFAM" id="SSF55073">
    <property type="entry name" value="Nucleotide cyclase"/>
    <property type="match status" value="1"/>
</dbReference>
<accession>A0A1H4K3M9</accession>
<dbReference type="PANTHER" id="PTHR45138:SF9">
    <property type="entry name" value="DIGUANYLATE CYCLASE DGCM-RELATED"/>
    <property type="match status" value="1"/>
</dbReference>
<dbReference type="InterPro" id="IPR050469">
    <property type="entry name" value="Diguanylate_Cyclase"/>
</dbReference>